<evidence type="ECO:0000256" key="19">
    <source>
        <dbReference type="ARBA" id="ARBA00030493"/>
    </source>
</evidence>
<dbReference type="SUPFAM" id="SSF52058">
    <property type="entry name" value="L domain-like"/>
    <property type="match status" value="1"/>
</dbReference>
<evidence type="ECO:0000256" key="3">
    <source>
        <dbReference type="ARBA" id="ARBA00004123"/>
    </source>
</evidence>
<evidence type="ECO:0000256" key="7">
    <source>
        <dbReference type="ARBA" id="ARBA00022490"/>
    </source>
</evidence>
<reference evidence="23 24" key="1">
    <citation type="journal article" date="2023" name="BMC Biol.">
        <title>The compact genome of the sponge Oopsacas minuta (Hexactinellida) is lacking key metazoan core genes.</title>
        <authorList>
            <person name="Santini S."/>
            <person name="Schenkelaars Q."/>
            <person name="Jourda C."/>
            <person name="Duchesne M."/>
            <person name="Belahbib H."/>
            <person name="Rocher C."/>
            <person name="Selva M."/>
            <person name="Riesgo A."/>
            <person name="Vervoort M."/>
            <person name="Leys S.P."/>
            <person name="Kodjabachian L."/>
            <person name="Le Bivic A."/>
            <person name="Borchiellini C."/>
            <person name="Claverie J.M."/>
            <person name="Renard E."/>
        </authorList>
    </citation>
    <scope>NUCLEOTIDE SEQUENCE [LARGE SCALE GENOMIC DNA]</scope>
    <source>
        <strain evidence="23">SPO-2</strain>
    </source>
</reference>
<evidence type="ECO:0000256" key="20">
    <source>
        <dbReference type="ARBA" id="ARBA00031469"/>
    </source>
</evidence>
<proteinExistence type="inferred from homology"/>
<gene>
    <name evidence="23" type="ORF">LOD99_3783</name>
</gene>
<keyword evidence="8" id="KW-0433">Leucine-rich repeat</keyword>
<keyword evidence="16" id="KW-0805">Transcription regulation</keyword>
<comment type="catalytic activity">
    <reaction evidence="1">
        <text>Exonucleolytic cleavage of poly(A) to 5'-AMP.</text>
        <dbReference type="EC" id="3.1.13.4"/>
    </reaction>
</comment>
<comment type="similarity">
    <text evidence="5">Belongs to the CCR4/nocturin family.</text>
</comment>
<evidence type="ECO:0000256" key="17">
    <source>
        <dbReference type="ARBA" id="ARBA00023163"/>
    </source>
</evidence>
<evidence type="ECO:0000256" key="5">
    <source>
        <dbReference type="ARBA" id="ARBA00010774"/>
    </source>
</evidence>
<dbReference type="Pfam" id="PF13855">
    <property type="entry name" value="LRR_8"/>
    <property type="match status" value="1"/>
</dbReference>
<dbReference type="InterPro" id="IPR001611">
    <property type="entry name" value="Leu-rich_rpt"/>
</dbReference>
<dbReference type="InterPro" id="IPR032675">
    <property type="entry name" value="LRR_dom_sf"/>
</dbReference>
<evidence type="ECO:0000256" key="21">
    <source>
        <dbReference type="ARBA" id="ARBA00033317"/>
    </source>
</evidence>
<comment type="caution">
    <text evidence="23">The sequence shown here is derived from an EMBL/GenBank/DDBJ whole genome shotgun (WGS) entry which is preliminary data.</text>
</comment>
<evidence type="ECO:0000259" key="22">
    <source>
        <dbReference type="Pfam" id="PF03372"/>
    </source>
</evidence>
<dbReference type="PROSITE" id="PS51450">
    <property type="entry name" value="LRR"/>
    <property type="match status" value="1"/>
</dbReference>
<organism evidence="23 24">
    <name type="scientific">Oopsacas minuta</name>
    <dbReference type="NCBI Taxonomy" id="111878"/>
    <lineage>
        <taxon>Eukaryota</taxon>
        <taxon>Metazoa</taxon>
        <taxon>Porifera</taxon>
        <taxon>Hexactinellida</taxon>
        <taxon>Hexasterophora</taxon>
        <taxon>Lyssacinosida</taxon>
        <taxon>Leucopsacidae</taxon>
        <taxon>Oopsacas</taxon>
    </lineage>
</organism>
<dbReference type="InterPro" id="IPR036691">
    <property type="entry name" value="Endo/exonu/phosph_ase_sf"/>
</dbReference>
<evidence type="ECO:0000256" key="16">
    <source>
        <dbReference type="ARBA" id="ARBA00023015"/>
    </source>
</evidence>
<keyword evidence="13" id="KW-0269">Exonuclease</keyword>
<dbReference type="InterPro" id="IPR050410">
    <property type="entry name" value="CCR4/nocturin_mRNA_transcr"/>
</dbReference>
<protein>
    <recommendedName>
        <fullName evidence="6">poly(A)-specific ribonuclease</fullName>
        <ecNumber evidence="6">3.1.13.4</ecNumber>
    </recommendedName>
    <alternativeName>
        <fullName evidence="19">Carbon catabolite repressor protein 4</fullName>
    </alternativeName>
    <alternativeName>
        <fullName evidence="20">Cytoplasmic deadenylase</fullName>
    </alternativeName>
    <alternativeName>
        <fullName evidence="21">Glucose-repressible alcohol dehydrogenase transcriptional effector</fullName>
    </alternativeName>
</protein>
<dbReference type="EC" id="3.1.13.4" evidence="6"/>
<keyword evidence="18" id="KW-0539">Nucleus</keyword>
<keyword evidence="11" id="KW-0677">Repeat</keyword>
<evidence type="ECO:0000256" key="8">
    <source>
        <dbReference type="ARBA" id="ARBA00022614"/>
    </source>
</evidence>
<dbReference type="InterPro" id="IPR005135">
    <property type="entry name" value="Endo/exonuclease/phosphatase"/>
</dbReference>
<feature type="domain" description="Endonuclease/exonuclease/phosphatase" evidence="22">
    <location>
        <begin position="210"/>
        <end position="547"/>
    </location>
</feature>
<dbReference type="Gene3D" id="3.80.10.10">
    <property type="entry name" value="Ribonuclease Inhibitor"/>
    <property type="match status" value="1"/>
</dbReference>
<evidence type="ECO:0000256" key="6">
    <source>
        <dbReference type="ARBA" id="ARBA00012161"/>
    </source>
</evidence>
<keyword evidence="9" id="KW-0540">Nuclease</keyword>
<dbReference type="EMBL" id="JAKMXF010000288">
    <property type="protein sequence ID" value="KAI6653258.1"/>
    <property type="molecule type" value="Genomic_DNA"/>
</dbReference>
<evidence type="ECO:0000256" key="10">
    <source>
        <dbReference type="ARBA" id="ARBA00022723"/>
    </source>
</evidence>
<dbReference type="InterPro" id="IPR003591">
    <property type="entry name" value="Leu-rich_rpt_typical-subtyp"/>
</dbReference>
<keyword evidence="17" id="KW-0804">Transcription</keyword>
<comment type="subcellular location">
    <subcellularLocation>
        <location evidence="4">Cytoplasm</location>
    </subcellularLocation>
    <subcellularLocation>
        <location evidence="3">Nucleus</location>
    </subcellularLocation>
</comment>
<dbReference type="PANTHER" id="PTHR12121:SF100">
    <property type="entry name" value="POLY(A)-SPECIFIC RIBONUCLEASE"/>
    <property type="match status" value="1"/>
</dbReference>
<evidence type="ECO:0000313" key="24">
    <source>
        <dbReference type="Proteomes" id="UP001165289"/>
    </source>
</evidence>
<evidence type="ECO:0000256" key="15">
    <source>
        <dbReference type="ARBA" id="ARBA00022884"/>
    </source>
</evidence>
<dbReference type="GO" id="GO:0003723">
    <property type="term" value="F:RNA binding"/>
    <property type="evidence" value="ECO:0007669"/>
    <property type="project" value="UniProtKB-KW"/>
</dbReference>
<evidence type="ECO:0000256" key="11">
    <source>
        <dbReference type="ARBA" id="ARBA00022737"/>
    </source>
</evidence>
<evidence type="ECO:0000256" key="18">
    <source>
        <dbReference type="ARBA" id="ARBA00023242"/>
    </source>
</evidence>
<dbReference type="GO" id="GO:0046872">
    <property type="term" value="F:metal ion binding"/>
    <property type="evidence" value="ECO:0007669"/>
    <property type="project" value="UniProtKB-KW"/>
</dbReference>
<name>A0AAV7JWY5_9METZ</name>
<dbReference type="CDD" id="cd09097">
    <property type="entry name" value="Deadenylase_CCR4"/>
    <property type="match status" value="1"/>
</dbReference>
<dbReference type="Proteomes" id="UP001165289">
    <property type="component" value="Unassembled WGS sequence"/>
</dbReference>
<keyword evidence="24" id="KW-1185">Reference proteome</keyword>
<dbReference type="Gene3D" id="3.60.10.10">
    <property type="entry name" value="Endonuclease/exonuclease/phosphatase"/>
    <property type="match status" value="1"/>
</dbReference>
<evidence type="ECO:0000256" key="2">
    <source>
        <dbReference type="ARBA" id="ARBA00001946"/>
    </source>
</evidence>
<keyword evidence="10" id="KW-0479">Metal-binding</keyword>
<comment type="cofactor">
    <cofactor evidence="2">
        <name>Mg(2+)</name>
        <dbReference type="ChEBI" id="CHEBI:18420"/>
    </cofactor>
</comment>
<dbReference type="GO" id="GO:0005737">
    <property type="term" value="C:cytoplasm"/>
    <property type="evidence" value="ECO:0007669"/>
    <property type="project" value="UniProtKB-SubCell"/>
</dbReference>
<keyword evidence="7" id="KW-0963">Cytoplasm</keyword>
<keyword evidence="12" id="KW-0378">Hydrolase</keyword>
<dbReference type="Pfam" id="PF00560">
    <property type="entry name" value="LRR_1"/>
    <property type="match status" value="1"/>
</dbReference>
<evidence type="ECO:0000313" key="23">
    <source>
        <dbReference type="EMBL" id="KAI6653258.1"/>
    </source>
</evidence>
<evidence type="ECO:0000256" key="12">
    <source>
        <dbReference type="ARBA" id="ARBA00022801"/>
    </source>
</evidence>
<keyword evidence="14" id="KW-0460">Magnesium</keyword>
<dbReference type="SMART" id="SM00369">
    <property type="entry name" value="LRR_TYP"/>
    <property type="match status" value="3"/>
</dbReference>
<dbReference type="AlphaFoldDB" id="A0AAV7JWY5"/>
<keyword evidence="15" id="KW-0694">RNA-binding</keyword>
<dbReference type="GO" id="GO:0005634">
    <property type="term" value="C:nucleus"/>
    <property type="evidence" value="ECO:0007669"/>
    <property type="project" value="UniProtKB-SubCell"/>
</dbReference>
<dbReference type="SUPFAM" id="SSF56219">
    <property type="entry name" value="DNase I-like"/>
    <property type="match status" value="1"/>
</dbReference>
<dbReference type="PANTHER" id="PTHR12121">
    <property type="entry name" value="CARBON CATABOLITE REPRESSOR PROTEIN 4"/>
    <property type="match status" value="1"/>
</dbReference>
<evidence type="ECO:0000256" key="4">
    <source>
        <dbReference type="ARBA" id="ARBA00004496"/>
    </source>
</evidence>
<dbReference type="Pfam" id="PF03372">
    <property type="entry name" value="Exo_endo_phos"/>
    <property type="match status" value="1"/>
</dbReference>
<dbReference type="GO" id="GO:0004535">
    <property type="term" value="F:poly(A)-specific ribonuclease activity"/>
    <property type="evidence" value="ECO:0007669"/>
    <property type="project" value="UniProtKB-EC"/>
</dbReference>
<sequence length="563" mass="65296">MQVTQQTNVFPQYQMAPSYTHGLSLTETYRFHQGSQKKKRENHTEVENKQIIKWTELEIKGPIRHLSADLFKLTHLTSLFLGGNYLTHLPPDISRLKCLQHLDLSDNKLIQLPPEIGDMIQLRELLLSNNNLRVIPYEFGKLFLLQVFTLSGNPLPQEVLQTVNDTNGIPQLISFLLDNLPCTHKPPEREWVRTQNYKDHSDEFNFSVMCYNVLCDKYATRQVYGYCPTWALKWEYRRNNIFGEMKESRADVFCLQEVETDQFNTFFLPKLRESGYDGVFTPKSRAKTMQEFDRKFVDGCAIFFNTSKFSLVEKFSVEFNQLAIANSEGSDDMLNRVMLKDNIGLVALLKLKLDDRSDSVKKRETHLLVSNAHMHWDPEYSDVKLIQAVLFMNELTDIVKRLVEEQNLGYSIGTDPLKRIPMIFCGDFNSLPDSSVMEFLLNGRIRADHEELKNFGYEGFITRYCAQIRNGSSEYKHEISHPFSFNSVDDLSFPFTNYTFTFKGKIDYILYSSSYFLPTLYLAPLCEDWIKESKSIGCPNVHVPSDHIPLVAHFEMPMKLATN</sequence>
<evidence type="ECO:0000256" key="13">
    <source>
        <dbReference type="ARBA" id="ARBA00022839"/>
    </source>
</evidence>
<evidence type="ECO:0000256" key="9">
    <source>
        <dbReference type="ARBA" id="ARBA00022722"/>
    </source>
</evidence>
<accession>A0AAV7JWY5</accession>
<evidence type="ECO:0000256" key="1">
    <source>
        <dbReference type="ARBA" id="ARBA00001663"/>
    </source>
</evidence>
<evidence type="ECO:0000256" key="14">
    <source>
        <dbReference type="ARBA" id="ARBA00022842"/>
    </source>
</evidence>
<dbReference type="FunFam" id="3.60.10.10:FF:000002">
    <property type="entry name" value="CCR4-NOT transcription complex subunit 6 like"/>
    <property type="match status" value="1"/>
</dbReference>